<evidence type="ECO:0000256" key="6">
    <source>
        <dbReference type="ARBA" id="ARBA00022729"/>
    </source>
</evidence>
<evidence type="ECO:0000256" key="8">
    <source>
        <dbReference type="ARBA" id="ARBA00023002"/>
    </source>
</evidence>
<keyword evidence="6" id="KW-0732">Signal</keyword>
<dbReference type="AlphaFoldDB" id="A0A4S2KNE6"/>
<comment type="function">
    <text evidence="11">Required for the function of coenzyme Q in the respiratory chain. May serve as a chaperone or may be involved in the transport of Q6 from its site of synthesis to the catalytic sites of the respiratory complexes.</text>
</comment>
<evidence type="ECO:0000256" key="9">
    <source>
        <dbReference type="ARBA" id="ARBA00023157"/>
    </source>
</evidence>
<dbReference type="GO" id="GO:0005615">
    <property type="term" value="C:extracellular space"/>
    <property type="evidence" value="ECO:0007669"/>
    <property type="project" value="TreeGrafter"/>
</dbReference>
<dbReference type="Gene3D" id="3.30.530.20">
    <property type="match status" value="1"/>
</dbReference>
<dbReference type="InterPro" id="IPR040986">
    <property type="entry name" value="QSOX_FAD-bd_dom"/>
</dbReference>
<keyword evidence="5 13" id="KW-0285">Flavoprotein</keyword>
<feature type="region of interest" description="Disordered" evidence="14">
    <location>
        <begin position="769"/>
        <end position="788"/>
    </location>
</feature>
<evidence type="ECO:0000256" key="10">
    <source>
        <dbReference type="ARBA" id="ARBA00023180"/>
    </source>
</evidence>
<keyword evidence="9" id="KW-1015">Disulfide bond</keyword>
<dbReference type="STRING" id="300112.A0A4S2KNE6"/>
<organism evidence="17 18">
    <name type="scientific">Temnothorax longispinosus</name>
    <dbReference type="NCBI Taxonomy" id="300112"/>
    <lineage>
        <taxon>Eukaryota</taxon>
        <taxon>Metazoa</taxon>
        <taxon>Ecdysozoa</taxon>
        <taxon>Arthropoda</taxon>
        <taxon>Hexapoda</taxon>
        <taxon>Insecta</taxon>
        <taxon>Pterygota</taxon>
        <taxon>Neoptera</taxon>
        <taxon>Endopterygota</taxon>
        <taxon>Hymenoptera</taxon>
        <taxon>Apocrita</taxon>
        <taxon>Aculeata</taxon>
        <taxon>Formicoidea</taxon>
        <taxon>Formicidae</taxon>
        <taxon>Myrmicinae</taxon>
        <taxon>Temnothorax</taxon>
    </lineage>
</organism>
<feature type="compositionally biased region" description="Basic and acidic residues" evidence="14">
    <location>
        <begin position="698"/>
        <end position="714"/>
    </location>
</feature>
<dbReference type="Gene3D" id="1.20.120.310">
    <property type="entry name" value="ERV/ALR sulfhydryl oxidase domain"/>
    <property type="match status" value="1"/>
</dbReference>
<dbReference type="FunFam" id="1.20.120.310:FF:000001">
    <property type="entry name" value="Sulfhydryl oxidase"/>
    <property type="match status" value="1"/>
</dbReference>
<evidence type="ECO:0000256" key="11">
    <source>
        <dbReference type="ARBA" id="ARBA00024947"/>
    </source>
</evidence>
<dbReference type="PROSITE" id="PS51324">
    <property type="entry name" value="ERV_ALR"/>
    <property type="match status" value="1"/>
</dbReference>
<evidence type="ECO:0000313" key="17">
    <source>
        <dbReference type="EMBL" id="TGZ50876.1"/>
    </source>
</evidence>
<dbReference type="EMBL" id="QBLH01001850">
    <property type="protein sequence ID" value="TGZ50876.1"/>
    <property type="molecule type" value="Genomic_DNA"/>
</dbReference>
<feature type="domain" description="ERV/ALR sulfhydryl oxidase" evidence="15">
    <location>
        <begin position="477"/>
        <end position="589"/>
    </location>
</feature>
<proteinExistence type="inferred from homology"/>
<dbReference type="InterPro" id="IPR005031">
    <property type="entry name" value="COQ10_START"/>
</dbReference>
<comment type="caution">
    <text evidence="17">The sequence shown here is derived from an EMBL/GenBank/DDBJ whole genome shotgun (WGS) entry which is preliminary data.</text>
</comment>
<dbReference type="PANTHER" id="PTHR22897:SF8">
    <property type="entry name" value="SULFHYDRYL OXIDASE"/>
    <property type="match status" value="1"/>
</dbReference>
<dbReference type="Pfam" id="PF03364">
    <property type="entry name" value="Polyketide_cyc"/>
    <property type="match status" value="1"/>
</dbReference>
<comment type="similarity">
    <text evidence="3">Belongs to the COQ10 family.</text>
</comment>
<comment type="cofactor">
    <cofactor evidence="1 13">
        <name>FAD</name>
        <dbReference type="ChEBI" id="CHEBI:57692"/>
    </cofactor>
</comment>
<dbReference type="Pfam" id="PF18108">
    <property type="entry name" value="QSOX_Trx1"/>
    <property type="match status" value="1"/>
</dbReference>
<feature type="region of interest" description="Disordered" evidence="14">
    <location>
        <begin position="697"/>
        <end position="748"/>
    </location>
</feature>
<dbReference type="PANTHER" id="PTHR22897">
    <property type="entry name" value="QUIESCIN Q6-RELATED SULFHYDRYL OXIDASE"/>
    <property type="match status" value="1"/>
</dbReference>
<keyword evidence="18" id="KW-1185">Reference proteome</keyword>
<evidence type="ECO:0000256" key="7">
    <source>
        <dbReference type="ARBA" id="ARBA00022827"/>
    </source>
</evidence>
<dbReference type="EC" id="1.8.3.2" evidence="13"/>
<dbReference type="GO" id="GO:0006457">
    <property type="term" value="P:protein folding"/>
    <property type="evidence" value="ECO:0007669"/>
    <property type="project" value="TreeGrafter"/>
</dbReference>
<dbReference type="Gene3D" id="1.20.120.1960">
    <property type="entry name" value="QSOX sulfhydryl oxidase domain"/>
    <property type="match status" value="1"/>
</dbReference>
<name>A0A4S2KNE6_9HYME</name>
<comment type="function">
    <text evidence="13">Catalyzes the oxidation of sulfhydryl groups in peptide and protein thiols to disulfides with the reduction of oxygen to hydrogen peroxide.</text>
</comment>
<dbReference type="InterPro" id="IPR013766">
    <property type="entry name" value="Thioredoxin_domain"/>
</dbReference>
<dbReference type="Pfam" id="PF00085">
    <property type="entry name" value="Thioredoxin"/>
    <property type="match status" value="1"/>
</dbReference>
<dbReference type="SUPFAM" id="SSF55961">
    <property type="entry name" value="Bet v1-like"/>
    <property type="match status" value="1"/>
</dbReference>
<evidence type="ECO:0000256" key="1">
    <source>
        <dbReference type="ARBA" id="ARBA00001974"/>
    </source>
</evidence>
<evidence type="ECO:0000256" key="5">
    <source>
        <dbReference type="ARBA" id="ARBA00022630"/>
    </source>
</evidence>
<keyword evidence="10" id="KW-0325">Glycoprotein</keyword>
<evidence type="ECO:0000256" key="3">
    <source>
        <dbReference type="ARBA" id="ARBA00006885"/>
    </source>
</evidence>
<evidence type="ECO:0000256" key="13">
    <source>
        <dbReference type="RuleBase" id="RU371123"/>
    </source>
</evidence>
<dbReference type="Proteomes" id="UP000310200">
    <property type="component" value="Unassembled WGS sequence"/>
</dbReference>
<dbReference type="Pfam" id="PF04777">
    <property type="entry name" value="Evr1_Alr"/>
    <property type="match status" value="1"/>
</dbReference>
<dbReference type="Pfam" id="PF18371">
    <property type="entry name" value="FAD_SOX"/>
    <property type="match status" value="1"/>
</dbReference>
<dbReference type="CDD" id="cd02992">
    <property type="entry name" value="PDI_a_QSOX"/>
    <property type="match status" value="1"/>
</dbReference>
<keyword evidence="7 13" id="KW-0274">FAD</keyword>
<evidence type="ECO:0000256" key="4">
    <source>
        <dbReference type="ARBA" id="ARBA00011814"/>
    </source>
</evidence>
<dbReference type="SUPFAM" id="SSF52833">
    <property type="entry name" value="Thioredoxin-like"/>
    <property type="match status" value="1"/>
</dbReference>
<dbReference type="GO" id="GO:0000139">
    <property type="term" value="C:Golgi membrane"/>
    <property type="evidence" value="ECO:0007669"/>
    <property type="project" value="TreeGrafter"/>
</dbReference>
<dbReference type="PROSITE" id="PS51352">
    <property type="entry name" value="THIOREDOXIN_2"/>
    <property type="match status" value="1"/>
</dbReference>
<dbReference type="Gene3D" id="3.40.30.10">
    <property type="entry name" value="Glutaredoxin"/>
    <property type="match status" value="2"/>
</dbReference>
<gene>
    <name evidence="17" type="ORF">DBV15_09289</name>
</gene>
<feature type="domain" description="Thioredoxin" evidence="16">
    <location>
        <begin position="73"/>
        <end position="213"/>
    </location>
</feature>
<dbReference type="InterPro" id="IPR036774">
    <property type="entry name" value="ERV/ALR_sulphydryl_oxid_sf"/>
</dbReference>
<comment type="subunit">
    <text evidence="4">Interacts with coenzyme Q.</text>
</comment>
<evidence type="ECO:0000256" key="14">
    <source>
        <dbReference type="SAM" id="MobiDB-lite"/>
    </source>
</evidence>
<keyword evidence="8 13" id="KW-0560">Oxidoreductase</keyword>
<evidence type="ECO:0000256" key="12">
    <source>
        <dbReference type="ARBA" id="ARBA00048864"/>
    </source>
</evidence>
<evidence type="ECO:0000259" key="16">
    <source>
        <dbReference type="PROSITE" id="PS51352"/>
    </source>
</evidence>
<accession>A0A4S2KNE6</accession>
<dbReference type="InterPro" id="IPR039798">
    <property type="entry name" value="Sulfhydryl_oxidase"/>
</dbReference>
<dbReference type="InterPro" id="IPR041269">
    <property type="entry name" value="QSOX_Trx1"/>
</dbReference>
<sequence>MLRWNRRGLNGLISLDVSASVSRLGTYLSREKGELLSFNVNYWRHKMQQLEITRIILRLCLLNVLTINWSSAAVVPHKNLDQSLIMLGGQGLYNASDDVVILNATNFKANVYGSTRSWLVEFYNSWCGFCYRFAPTWKALASDILSWNDIVVVAAIDCADDDNNPICREYEIMHYPMLKYFSINAHPPSLGIVIEKGDSVDSVRHNLISRLETEQQEGRGSTWPNIAPYRNVEITDIWKTASSNVKHFFLIFESTDSLLGAEVILDLHKISSLQIRRVTSDNELLCLMNKVTKFPTLIAFGRNESQRVVSVRIPTRQGVRRAIKDYLIARGVNIDEVGTTVSRGTVQNAENTHRTRSSTIAKGYEVVEEQLEMSKKTGDYLYQLDLESALRYSINHEISLMKSIDGEKMEALHKYLAVLAAYFPLRRHNVYLEIIRDVVEKKNAMTGEEFSQLAKTTEEEMSPVYSGAPRQWIGCKGSTDSYRGYPCGLWTMFHMLTVNFALEHNKSFVTQTFSQDPAAVLRAMHGYIGTFFGCADCAAHFVEMAGTNKIFDVRTKDEAVLWLWRAHNQVNARLSGDDTEDPEHRKIQYPAAKHCPTCRHVNNSWNEEEVLRYLKFKYSYNSIKFDGISNADDTGMTNGNGSRVRPQRLAKETTKHATAFGWDLNIFDISICVVLYVTSAAILVLVELIDGAVEAEEEDRHGEDHLDDRHRELEGYPGPDEEAAVAEGVRRAEEQVPQEHDEVPPTQQPVNTQWWSRFRMQVSQTLQCQERGGDRHSQAGHSRQPSAARAVLTGTIRPPPPVLVSHSTVYVKLPTIFSMMKLPRAKWRVYARFSSPYSPGRTTHNPNQYKRGAMVRTKAIDNRSLTARARPGTIGIAMEMRFFQAELVANVQNTSELQDQRVRRSQISGKVLLEVTKFLFFSFSMEKMYRIVADVENYKDFLPFCTKSEITMKTKDFLKANLVIGFPPINENYTSKVTMAYPRIVKAECRDGRLFDHLDTLWLFSPGLKNNPETCVIDFSLSFEFRSVFYSHLSNLFFNKIVRQMENAFLEEATRRYGQPCLKAVRLQR</sequence>
<dbReference type="InterPro" id="IPR044996">
    <property type="entry name" value="COQ10-like"/>
</dbReference>
<dbReference type="FunFam" id="3.40.30.10:FF:000073">
    <property type="entry name" value="Sulfhydryl oxidase"/>
    <property type="match status" value="1"/>
</dbReference>
<evidence type="ECO:0000313" key="18">
    <source>
        <dbReference type="Proteomes" id="UP000310200"/>
    </source>
</evidence>
<reference evidence="17 18" key="1">
    <citation type="journal article" date="2019" name="Philos. Trans. R. Soc. Lond., B, Biol. Sci.">
        <title>Ant behaviour and brain gene expression of defending hosts depend on the ecological success of the intruding social parasite.</title>
        <authorList>
            <person name="Kaur R."/>
            <person name="Stoldt M."/>
            <person name="Jongepier E."/>
            <person name="Feldmeyer B."/>
            <person name="Menzel F."/>
            <person name="Bornberg-Bauer E."/>
            <person name="Foitzik S."/>
        </authorList>
    </citation>
    <scope>NUCLEOTIDE SEQUENCE [LARGE SCALE GENOMIC DNA]</scope>
    <source>
        <tissue evidence="17">Whole body</tissue>
    </source>
</reference>
<dbReference type="CDD" id="cd07813">
    <property type="entry name" value="COQ10p_like"/>
    <property type="match status" value="1"/>
</dbReference>
<dbReference type="InterPro" id="IPR042568">
    <property type="entry name" value="QSOX_FAD-bd_sf"/>
</dbReference>
<protein>
    <recommendedName>
        <fullName evidence="13">Sulfhydryl oxidase</fullName>
        <ecNumber evidence="13">1.8.3.2</ecNumber>
    </recommendedName>
</protein>
<dbReference type="SUPFAM" id="SSF69000">
    <property type="entry name" value="FAD-dependent thiol oxidase"/>
    <property type="match status" value="1"/>
</dbReference>
<dbReference type="GO" id="GO:0048039">
    <property type="term" value="F:ubiquinone binding"/>
    <property type="evidence" value="ECO:0007669"/>
    <property type="project" value="InterPro"/>
</dbReference>
<comment type="similarity">
    <text evidence="2 13">Belongs to the quiescin-sulfhydryl oxidase (QSOX) family.</text>
</comment>
<evidence type="ECO:0000259" key="15">
    <source>
        <dbReference type="PROSITE" id="PS51324"/>
    </source>
</evidence>
<dbReference type="GO" id="GO:0045333">
    <property type="term" value="P:cellular respiration"/>
    <property type="evidence" value="ECO:0007669"/>
    <property type="project" value="InterPro"/>
</dbReference>
<comment type="catalytic activity">
    <reaction evidence="12 13">
        <text>2 R'C(R)SH + O2 = R'C(R)S-S(R)CR' + H2O2</text>
        <dbReference type="Rhea" id="RHEA:17357"/>
        <dbReference type="ChEBI" id="CHEBI:15379"/>
        <dbReference type="ChEBI" id="CHEBI:16240"/>
        <dbReference type="ChEBI" id="CHEBI:16520"/>
        <dbReference type="ChEBI" id="CHEBI:17412"/>
        <dbReference type="EC" id="1.8.3.2"/>
    </reaction>
</comment>
<dbReference type="GO" id="GO:0003756">
    <property type="term" value="F:protein disulfide isomerase activity"/>
    <property type="evidence" value="ECO:0007669"/>
    <property type="project" value="TreeGrafter"/>
</dbReference>
<dbReference type="GO" id="GO:0016971">
    <property type="term" value="F:flavin-dependent sulfhydryl oxidase activity"/>
    <property type="evidence" value="ECO:0007669"/>
    <property type="project" value="InterPro"/>
</dbReference>
<dbReference type="InterPro" id="IPR023393">
    <property type="entry name" value="START-like_dom_sf"/>
</dbReference>
<dbReference type="InterPro" id="IPR036249">
    <property type="entry name" value="Thioredoxin-like_sf"/>
</dbReference>
<evidence type="ECO:0000256" key="2">
    <source>
        <dbReference type="ARBA" id="ARBA00006041"/>
    </source>
</evidence>
<feature type="compositionally biased region" description="Basic and acidic residues" evidence="14">
    <location>
        <begin position="728"/>
        <end position="743"/>
    </location>
</feature>
<dbReference type="InterPro" id="IPR017905">
    <property type="entry name" value="ERV/ALR_sulphydryl_oxidase"/>
</dbReference>